<evidence type="ECO:0000313" key="1">
    <source>
        <dbReference type="EMBL" id="MCI23773.1"/>
    </source>
</evidence>
<sequence length="54" mass="6348">DLFKWDFGVSLYLMSEFDAHGVSKERHGGSEFSEDRVKMEIVVRKDQVCTLFFM</sequence>
<reference evidence="1 2" key="1">
    <citation type="journal article" date="2018" name="Front. Plant Sci.">
        <title>Red Clover (Trifolium pratense) and Zigzag Clover (T. medium) - A Picture of Genomic Similarities and Differences.</title>
        <authorList>
            <person name="Dluhosova J."/>
            <person name="Istvanek J."/>
            <person name="Nedelnik J."/>
            <person name="Repkova J."/>
        </authorList>
    </citation>
    <scope>NUCLEOTIDE SEQUENCE [LARGE SCALE GENOMIC DNA]</scope>
    <source>
        <strain evidence="2">cv. 10/8</strain>
        <tissue evidence="1">Leaf</tissue>
    </source>
</reference>
<name>A0A392QHA1_9FABA</name>
<organism evidence="1 2">
    <name type="scientific">Trifolium medium</name>
    <dbReference type="NCBI Taxonomy" id="97028"/>
    <lineage>
        <taxon>Eukaryota</taxon>
        <taxon>Viridiplantae</taxon>
        <taxon>Streptophyta</taxon>
        <taxon>Embryophyta</taxon>
        <taxon>Tracheophyta</taxon>
        <taxon>Spermatophyta</taxon>
        <taxon>Magnoliopsida</taxon>
        <taxon>eudicotyledons</taxon>
        <taxon>Gunneridae</taxon>
        <taxon>Pentapetalae</taxon>
        <taxon>rosids</taxon>
        <taxon>fabids</taxon>
        <taxon>Fabales</taxon>
        <taxon>Fabaceae</taxon>
        <taxon>Papilionoideae</taxon>
        <taxon>50 kb inversion clade</taxon>
        <taxon>NPAAA clade</taxon>
        <taxon>Hologalegina</taxon>
        <taxon>IRL clade</taxon>
        <taxon>Trifolieae</taxon>
        <taxon>Trifolium</taxon>
    </lineage>
</organism>
<dbReference type="Proteomes" id="UP000265520">
    <property type="component" value="Unassembled WGS sequence"/>
</dbReference>
<evidence type="ECO:0000313" key="2">
    <source>
        <dbReference type="Proteomes" id="UP000265520"/>
    </source>
</evidence>
<feature type="non-terminal residue" evidence="1">
    <location>
        <position position="1"/>
    </location>
</feature>
<dbReference type="AlphaFoldDB" id="A0A392QHA1"/>
<accession>A0A392QHA1</accession>
<keyword evidence="2" id="KW-1185">Reference proteome</keyword>
<proteinExistence type="predicted"/>
<protein>
    <submittedName>
        <fullName evidence="1">Nitrogen regulatory protein P-II</fullName>
    </submittedName>
</protein>
<dbReference type="EMBL" id="LXQA010137766">
    <property type="protein sequence ID" value="MCI23773.1"/>
    <property type="molecule type" value="Genomic_DNA"/>
</dbReference>
<comment type="caution">
    <text evidence="1">The sequence shown here is derived from an EMBL/GenBank/DDBJ whole genome shotgun (WGS) entry which is preliminary data.</text>
</comment>